<comment type="caution">
    <text evidence="1">The sequence shown here is derived from an EMBL/GenBank/DDBJ whole genome shotgun (WGS) entry which is preliminary data.</text>
</comment>
<dbReference type="AlphaFoldDB" id="A0A8S1AFI3"/>
<organism evidence="1 2">
    <name type="scientific">Arctia plantaginis</name>
    <name type="common">Wood tiger moth</name>
    <name type="synonym">Phalaena plantaginis</name>
    <dbReference type="NCBI Taxonomy" id="874455"/>
    <lineage>
        <taxon>Eukaryota</taxon>
        <taxon>Metazoa</taxon>
        <taxon>Ecdysozoa</taxon>
        <taxon>Arthropoda</taxon>
        <taxon>Hexapoda</taxon>
        <taxon>Insecta</taxon>
        <taxon>Pterygota</taxon>
        <taxon>Neoptera</taxon>
        <taxon>Endopterygota</taxon>
        <taxon>Lepidoptera</taxon>
        <taxon>Glossata</taxon>
        <taxon>Ditrysia</taxon>
        <taxon>Noctuoidea</taxon>
        <taxon>Erebidae</taxon>
        <taxon>Arctiinae</taxon>
        <taxon>Arctia</taxon>
    </lineage>
</organism>
<reference evidence="1 2" key="1">
    <citation type="submission" date="2020-04" db="EMBL/GenBank/DDBJ databases">
        <authorList>
            <person name="Wallbank WR R."/>
            <person name="Pardo Diaz C."/>
            <person name="Kozak K."/>
            <person name="Martin S."/>
            <person name="Jiggins C."/>
            <person name="Moest M."/>
            <person name="Warren A I."/>
            <person name="Byers J.R.P. K."/>
            <person name="Montejo-Kovacevich G."/>
            <person name="Yen C E."/>
        </authorList>
    </citation>
    <scope>NUCLEOTIDE SEQUENCE [LARGE SCALE GENOMIC DNA]</scope>
</reference>
<evidence type="ECO:0000313" key="2">
    <source>
        <dbReference type="Proteomes" id="UP000494106"/>
    </source>
</evidence>
<accession>A0A8S1AFI3</accession>
<keyword evidence="2" id="KW-1185">Reference proteome</keyword>
<gene>
    <name evidence="1" type="ORF">APLA_LOCUS10418</name>
</gene>
<proteinExistence type="predicted"/>
<name>A0A8S1AFI3_ARCPL</name>
<dbReference type="EMBL" id="CADEBC010000524">
    <property type="protein sequence ID" value="CAB3245360.1"/>
    <property type="molecule type" value="Genomic_DNA"/>
</dbReference>
<protein>
    <submittedName>
        <fullName evidence="1">Uncharacterized protein</fullName>
    </submittedName>
</protein>
<evidence type="ECO:0000313" key="1">
    <source>
        <dbReference type="EMBL" id="CAB3245360.1"/>
    </source>
</evidence>
<sequence length="98" mass="11427">MDIYLVAQHLNYSPIQHAPCTQQALESQEFGKEDKAESSWIFNLPNILKKPNKHWNLKKLKKKTKNSALESQDIEKEDKAKSSWIFNLPSILKKPNKH</sequence>
<dbReference type="Proteomes" id="UP000494106">
    <property type="component" value="Unassembled WGS sequence"/>
</dbReference>